<reference evidence="3 4" key="1">
    <citation type="submission" date="2016-05" db="EMBL/GenBank/DDBJ databases">
        <authorList>
            <person name="Lavstsen T."/>
            <person name="Jespersen J.S."/>
        </authorList>
    </citation>
    <scope>NUCLEOTIDE SEQUENCE [LARGE SCALE GENOMIC DNA]</scope>
    <source>
        <strain evidence="3 4">KCJ1736</strain>
    </source>
</reference>
<evidence type="ECO:0000313" key="3">
    <source>
        <dbReference type="EMBL" id="OAE48363.1"/>
    </source>
</evidence>
<organism evidence="3 4">
    <name type="scientific">Agrobacterium tumefaciens</name>
    <dbReference type="NCBI Taxonomy" id="358"/>
    <lineage>
        <taxon>Bacteria</taxon>
        <taxon>Pseudomonadati</taxon>
        <taxon>Pseudomonadota</taxon>
        <taxon>Alphaproteobacteria</taxon>
        <taxon>Hyphomicrobiales</taxon>
        <taxon>Rhizobiaceae</taxon>
        <taxon>Rhizobium/Agrobacterium group</taxon>
        <taxon>Agrobacterium</taxon>
        <taxon>Agrobacterium tumefaciens complex</taxon>
    </lineage>
</organism>
<name>A0A176XFL7_AGRTU</name>
<keyword evidence="1" id="KW-0732">Signal</keyword>
<evidence type="ECO:0000256" key="1">
    <source>
        <dbReference type="SAM" id="SignalP"/>
    </source>
</evidence>
<dbReference type="RefSeq" id="WP_063947863.1">
    <property type="nucleotide sequence ID" value="NZ_LXPS01000006.1"/>
</dbReference>
<proteinExistence type="predicted"/>
<evidence type="ECO:0000313" key="4">
    <source>
        <dbReference type="Proteomes" id="UP000077098"/>
    </source>
</evidence>
<dbReference type="Proteomes" id="UP000077098">
    <property type="component" value="Unassembled WGS sequence"/>
</dbReference>
<gene>
    <name evidence="3" type="ORF">A7J57_22010</name>
</gene>
<feature type="chain" id="PRO_5008053389" description="Phytase-like domain-containing protein" evidence="1">
    <location>
        <begin position="24"/>
        <end position="383"/>
    </location>
</feature>
<evidence type="ECO:0000259" key="2">
    <source>
        <dbReference type="Pfam" id="PF13449"/>
    </source>
</evidence>
<comment type="caution">
    <text evidence="3">The sequence shown here is derived from an EMBL/GenBank/DDBJ whole genome shotgun (WGS) entry which is preliminary data.</text>
</comment>
<feature type="signal peptide" evidence="1">
    <location>
        <begin position="1"/>
        <end position="23"/>
    </location>
</feature>
<dbReference type="PANTHER" id="PTHR37957:SF1">
    <property type="entry name" value="PHYTASE-LIKE DOMAIN-CONTAINING PROTEIN"/>
    <property type="match status" value="1"/>
</dbReference>
<dbReference type="PANTHER" id="PTHR37957">
    <property type="entry name" value="BLR7070 PROTEIN"/>
    <property type="match status" value="1"/>
</dbReference>
<dbReference type="Pfam" id="PF13449">
    <property type="entry name" value="Phytase-like"/>
    <property type="match status" value="1"/>
</dbReference>
<dbReference type="InterPro" id="IPR027372">
    <property type="entry name" value="Phytase-like_dom"/>
</dbReference>
<sequence length="383" mass="40853">MSKRLFATVAFTFLLGTTTYADADVKPVETTCPFGDCDAAISFSYLGEVIIPTGTMENGLEFGGISGLDYDASSGHYIAISDDRSEKGPARFYKLDIDVSASGLKSVKVVERVTLRRADGEAFPKSAVDPEAIRVGKEGIYWSSEGGGDPLIAPSVHVASSDGKSIRELTVPREFTPTADKTSGVRENLSFENLAVAPSGAVFVGLEAALYQDGDRPGLFNGSLARIISYDSVTGKPGRQHVYPVSPIPQAAVKTDGANDNGMSDMLALDDRHLLVVERSFAQGFGNNIKLFMVDLEGATDVSNIASLTHTAERVVPVRKSQVLDLRAVGLTPDNIEAISLGKAKDGTDVLILAADNNFSDRQKTQFYAFKIGGRWMAPGSAQ</sequence>
<dbReference type="AlphaFoldDB" id="A0A176XFL7"/>
<dbReference type="EMBL" id="LXPS01000006">
    <property type="protein sequence ID" value="OAE48363.1"/>
    <property type="molecule type" value="Genomic_DNA"/>
</dbReference>
<protein>
    <recommendedName>
        <fullName evidence="2">Phytase-like domain-containing protein</fullName>
    </recommendedName>
</protein>
<feature type="domain" description="Phytase-like" evidence="2">
    <location>
        <begin position="61"/>
        <end position="359"/>
    </location>
</feature>
<accession>A0A176XFL7</accession>